<dbReference type="OrthoDB" id="7870017at2"/>
<dbReference type="Proteomes" id="UP000335415">
    <property type="component" value="Unassembled WGS sequence"/>
</dbReference>
<organism evidence="2 3">
    <name type="scientific">Affinibrenneria salicis</name>
    <dbReference type="NCBI Taxonomy" id="2590031"/>
    <lineage>
        <taxon>Bacteria</taxon>
        <taxon>Pseudomonadati</taxon>
        <taxon>Pseudomonadota</taxon>
        <taxon>Gammaproteobacteria</taxon>
        <taxon>Enterobacterales</taxon>
        <taxon>Pectobacteriaceae</taxon>
        <taxon>Affinibrenneria</taxon>
    </lineage>
</organism>
<dbReference type="RefSeq" id="WP_150436081.1">
    <property type="nucleotide sequence ID" value="NZ_VYKJ01000008.1"/>
</dbReference>
<accession>A0A5J5FXS4</accession>
<dbReference type="Pfam" id="PF05437">
    <property type="entry name" value="AzlD"/>
    <property type="match status" value="1"/>
</dbReference>
<proteinExistence type="predicted"/>
<keyword evidence="1" id="KW-1133">Transmembrane helix</keyword>
<comment type="caution">
    <text evidence="2">The sequence shown here is derived from an EMBL/GenBank/DDBJ whole genome shotgun (WGS) entry which is preliminary data.</text>
</comment>
<keyword evidence="3" id="KW-1185">Reference proteome</keyword>
<evidence type="ECO:0000256" key="1">
    <source>
        <dbReference type="SAM" id="Phobius"/>
    </source>
</evidence>
<name>A0A5J5FXS4_9GAMM</name>
<dbReference type="EMBL" id="VYKJ01000008">
    <property type="protein sequence ID" value="KAA8998605.1"/>
    <property type="molecule type" value="Genomic_DNA"/>
</dbReference>
<evidence type="ECO:0000313" key="3">
    <source>
        <dbReference type="Proteomes" id="UP000335415"/>
    </source>
</evidence>
<evidence type="ECO:0000313" key="2">
    <source>
        <dbReference type="EMBL" id="KAA8998605.1"/>
    </source>
</evidence>
<feature type="transmembrane region" description="Helical" evidence="1">
    <location>
        <begin position="87"/>
        <end position="103"/>
    </location>
</feature>
<gene>
    <name evidence="2" type="ORF">FJU30_16545</name>
</gene>
<dbReference type="InterPro" id="IPR008407">
    <property type="entry name" value="Brnchd-chn_aa_trnsp_AzlD"/>
</dbReference>
<dbReference type="AlphaFoldDB" id="A0A5J5FXS4"/>
<keyword evidence="1" id="KW-0472">Membrane</keyword>
<keyword evidence="1" id="KW-0812">Transmembrane</keyword>
<protein>
    <submittedName>
        <fullName evidence="2">AzlD domain-containing protein</fullName>
    </submittedName>
</protein>
<sequence>MMPSLLITILACALVTLVIRALPIVFLAGIRLPGFVYAWLSFVPSGIMVALVALELVKLSVRDGGALAPISSAALAALAAIMTKSLFTTALVGVGGYLLWFVFT</sequence>
<feature type="transmembrane region" description="Helical" evidence="1">
    <location>
        <begin position="37"/>
        <end position="57"/>
    </location>
</feature>
<reference evidence="2 3" key="1">
    <citation type="submission" date="2019-09" db="EMBL/GenBank/DDBJ databases">
        <authorList>
            <person name="Li Y."/>
        </authorList>
    </citation>
    <scope>NUCLEOTIDE SEQUENCE [LARGE SCALE GENOMIC DNA]</scope>
    <source>
        <strain evidence="2 3">L3-3HA</strain>
    </source>
</reference>